<feature type="domain" description="SH3b" evidence="2">
    <location>
        <begin position="325"/>
        <end position="388"/>
    </location>
</feature>
<dbReference type="InterPro" id="IPR003646">
    <property type="entry name" value="SH3-like_bac-type"/>
</dbReference>
<accession>A0ABN2PPZ0</accession>
<name>A0ABN2PPZ0_9MICO</name>
<protein>
    <recommendedName>
        <fullName evidence="2">SH3b domain-containing protein</fullName>
    </recommendedName>
</protein>
<dbReference type="EMBL" id="BAAAOF010000003">
    <property type="protein sequence ID" value="GAA1926762.1"/>
    <property type="molecule type" value="Genomic_DNA"/>
</dbReference>
<comment type="caution">
    <text evidence="3">The sequence shown here is derived from an EMBL/GenBank/DDBJ whole genome shotgun (WGS) entry which is preliminary data.</text>
</comment>
<dbReference type="Gene3D" id="2.30.30.40">
    <property type="entry name" value="SH3 Domains"/>
    <property type="match status" value="1"/>
</dbReference>
<evidence type="ECO:0000313" key="4">
    <source>
        <dbReference type="Proteomes" id="UP001501343"/>
    </source>
</evidence>
<evidence type="ECO:0000313" key="3">
    <source>
        <dbReference type="EMBL" id="GAA1926762.1"/>
    </source>
</evidence>
<gene>
    <name evidence="3" type="ORF">GCM10009775_18680</name>
</gene>
<dbReference type="PROSITE" id="PS51781">
    <property type="entry name" value="SH3B"/>
    <property type="match status" value="1"/>
</dbReference>
<dbReference type="Proteomes" id="UP001501343">
    <property type="component" value="Unassembled WGS sequence"/>
</dbReference>
<dbReference type="InterPro" id="IPR051922">
    <property type="entry name" value="Bact_Sporulation_Assoc"/>
</dbReference>
<evidence type="ECO:0000256" key="1">
    <source>
        <dbReference type="SAM" id="MobiDB-lite"/>
    </source>
</evidence>
<feature type="region of interest" description="Disordered" evidence="1">
    <location>
        <begin position="1"/>
        <end position="67"/>
    </location>
</feature>
<feature type="compositionally biased region" description="Low complexity" evidence="1">
    <location>
        <begin position="8"/>
        <end position="24"/>
    </location>
</feature>
<dbReference type="InterPro" id="IPR007253">
    <property type="entry name" value="Cell_wall-bd_2"/>
</dbReference>
<proteinExistence type="predicted"/>
<dbReference type="Gene3D" id="3.40.50.12090">
    <property type="match status" value="1"/>
</dbReference>
<dbReference type="PANTHER" id="PTHR30032:SF8">
    <property type="entry name" value="GERMINATION-SPECIFIC N-ACETYLMURAMOYL-L-ALANINE AMIDASE"/>
    <property type="match status" value="1"/>
</dbReference>
<keyword evidence="4" id="KW-1185">Reference proteome</keyword>
<organism evidence="3 4">
    <name type="scientific">Microbacterium aoyamense</name>
    <dbReference type="NCBI Taxonomy" id="344166"/>
    <lineage>
        <taxon>Bacteria</taxon>
        <taxon>Bacillati</taxon>
        <taxon>Actinomycetota</taxon>
        <taxon>Actinomycetes</taxon>
        <taxon>Micrococcales</taxon>
        <taxon>Microbacteriaceae</taxon>
        <taxon>Microbacterium</taxon>
    </lineage>
</organism>
<dbReference type="Pfam" id="PF08239">
    <property type="entry name" value="SH3_3"/>
    <property type="match status" value="1"/>
</dbReference>
<dbReference type="SMART" id="SM00287">
    <property type="entry name" value="SH3b"/>
    <property type="match status" value="1"/>
</dbReference>
<dbReference type="PANTHER" id="PTHR30032">
    <property type="entry name" value="N-ACETYLMURAMOYL-L-ALANINE AMIDASE-RELATED"/>
    <property type="match status" value="1"/>
</dbReference>
<evidence type="ECO:0000259" key="2">
    <source>
        <dbReference type="PROSITE" id="PS51781"/>
    </source>
</evidence>
<reference evidence="3 4" key="1">
    <citation type="journal article" date="2019" name="Int. J. Syst. Evol. Microbiol.">
        <title>The Global Catalogue of Microorganisms (GCM) 10K type strain sequencing project: providing services to taxonomists for standard genome sequencing and annotation.</title>
        <authorList>
            <consortium name="The Broad Institute Genomics Platform"/>
            <consortium name="The Broad Institute Genome Sequencing Center for Infectious Disease"/>
            <person name="Wu L."/>
            <person name="Ma J."/>
        </authorList>
    </citation>
    <scope>NUCLEOTIDE SEQUENCE [LARGE SCALE GENOMIC DNA]</scope>
    <source>
        <strain evidence="3 4">JCM 14900</strain>
    </source>
</reference>
<dbReference type="Pfam" id="PF04122">
    <property type="entry name" value="CW_binding_2"/>
    <property type="match status" value="3"/>
</dbReference>
<sequence length="692" mass="71675">MPTPTPSVEPSATPTTEPETAPTEEPTPAPEPESEYAQWEAGAPGDTPSDPTAGNIDGWTPSSSSDGLRTAATLAGFNPGNIISDAVFFNSGTMTEAQIQAFLNSKVPNCQSGYTCLKDFRQNTTTREPSLLCGGRYAGAGSESAARIIFKVAQACGINPQVILVTLQKEQGLVTHVWPSEWRYTIAMGQGCPDTAACDTHYYGFQNQVYGAAAQFKRYANPPGTSNYFTWYAPGKTWNVRYHPNAACGTSPVYIANQATANLYYYTPYQPNRAALAAGYAAANDACSSYGNRNFYNYFTDWFGSTQNTVGVCTPPSGSAVTAGSGEYRVTASVLYARKAPTTVCSEGIRSLTAGTIVTRTGTFGEWWRVRMDGVVAWVHSAYVTPTAPPTYSTTRISGTDRYATSVAVSKAAYPSGASTVYLAAGMDFPDALSAAAIASGTGASLLLARADGIPASVVTEMKRLNPTKVVLVGGEGVLQASLVSAAQAAMPSAAISRISGADRYETSVSLALAAFTNVSTAYIATGADFADALAASAIAGAKKAPVFLVDGKAGAVDARTLAALRSLGVTQAVIAGGTGAISAGVETSLKNAGLGVTRYGGSTRYQTSLLMNNATYPGTASTAYLATGMDFPDALSGTVLAGRNAAPLFSQPNYCMTGAAKDYMLTHGTSTATLIGGAGVLSAGVARSERC</sequence>